<sequence length="99" mass="11503">MTRRCCPRRYATGFRRLAMGFHTKKQSSPRPKASPTYLQGTPSNPISYIVPPFSIRPSYASGDLRFLQRPQWKLCLFIVDCEACCRYYIAYIAVLLQYL</sequence>
<evidence type="ECO:0000256" key="1">
    <source>
        <dbReference type="SAM" id="MobiDB-lite"/>
    </source>
</evidence>
<feature type="region of interest" description="Disordered" evidence="1">
    <location>
        <begin position="21"/>
        <end position="40"/>
    </location>
</feature>
<proteinExistence type="predicted"/>
<evidence type="ECO:0000313" key="2">
    <source>
        <dbReference type="EMBL" id="KAK8781313.1"/>
    </source>
</evidence>
<dbReference type="Proteomes" id="UP001321473">
    <property type="component" value="Unassembled WGS sequence"/>
</dbReference>
<comment type="caution">
    <text evidence="2">The sequence shown here is derived from an EMBL/GenBank/DDBJ whole genome shotgun (WGS) entry which is preliminary data.</text>
</comment>
<evidence type="ECO:0000313" key="3">
    <source>
        <dbReference type="Proteomes" id="UP001321473"/>
    </source>
</evidence>
<accession>A0AAQ4F3G9</accession>
<gene>
    <name evidence="2" type="ORF">V5799_017353</name>
</gene>
<keyword evidence="3" id="KW-1185">Reference proteome</keyword>
<dbReference type="EMBL" id="JARKHS020007796">
    <property type="protein sequence ID" value="KAK8781313.1"/>
    <property type="molecule type" value="Genomic_DNA"/>
</dbReference>
<dbReference type="AlphaFoldDB" id="A0AAQ4F3G9"/>
<name>A0AAQ4F3G9_AMBAM</name>
<organism evidence="2 3">
    <name type="scientific">Amblyomma americanum</name>
    <name type="common">Lone star tick</name>
    <dbReference type="NCBI Taxonomy" id="6943"/>
    <lineage>
        <taxon>Eukaryota</taxon>
        <taxon>Metazoa</taxon>
        <taxon>Ecdysozoa</taxon>
        <taxon>Arthropoda</taxon>
        <taxon>Chelicerata</taxon>
        <taxon>Arachnida</taxon>
        <taxon>Acari</taxon>
        <taxon>Parasitiformes</taxon>
        <taxon>Ixodida</taxon>
        <taxon>Ixodoidea</taxon>
        <taxon>Ixodidae</taxon>
        <taxon>Amblyomminae</taxon>
        <taxon>Amblyomma</taxon>
    </lineage>
</organism>
<protein>
    <submittedName>
        <fullName evidence="2">Uncharacterized protein</fullName>
    </submittedName>
</protein>
<reference evidence="2 3" key="1">
    <citation type="journal article" date="2023" name="Arcadia Sci">
        <title>De novo assembly of a long-read Amblyomma americanum tick genome.</title>
        <authorList>
            <person name="Chou S."/>
            <person name="Poskanzer K.E."/>
            <person name="Rollins M."/>
            <person name="Thuy-Boun P.S."/>
        </authorList>
    </citation>
    <scope>NUCLEOTIDE SEQUENCE [LARGE SCALE GENOMIC DNA]</scope>
    <source>
        <strain evidence="2">F_SG_1</strain>
        <tissue evidence="2">Salivary glands</tissue>
    </source>
</reference>